<dbReference type="KEGG" id="cari:FNU76_17475"/>
<dbReference type="AlphaFoldDB" id="A0A516SIL9"/>
<dbReference type="Proteomes" id="UP000317550">
    <property type="component" value="Chromosome"/>
</dbReference>
<gene>
    <name evidence="1" type="ORF">FNU76_17475</name>
</gene>
<dbReference type="OrthoDB" id="7064990at2"/>
<evidence type="ECO:0000313" key="2">
    <source>
        <dbReference type="Proteomes" id="UP000317550"/>
    </source>
</evidence>
<name>A0A516SIL9_9NEIS</name>
<evidence type="ECO:0000313" key="1">
    <source>
        <dbReference type="EMBL" id="QDQ27992.1"/>
    </source>
</evidence>
<evidence type="ECO:0008006" key="3">
    <source>
        <dbReference type="Google" id="ProtNLM"/>
    </source>
</evidence>
<organism evidence="1 2">
    <name type="scientific">Chitinimonas arctica</name>
    <dbReference type="NCBI Taxonomy" id="2594795"/>
    <lineage>
        <taxon>Bacteria</taxon>
        <taxon>Pseudomonadati</taxon>
        <taxon>Pseudomonadota</taxon>
        <taxon>Betaproteobacteria</taxon>
        <taxon>Neisseriales</taxon>
        <taxon>Chitinibacteraceae</taxon>
        <taxon>Chitinimonas</taxon>
    </lineage>
</organism>
<accession>A0A516SIL9</accession>
<dbReference type="EMBL" id="CP041730">
    <property type="protein sequence ID" value="QDQ27992.1"/>
    <property type="molecule type" value="Genomic_DNA"/>
</dbReference>
<protein>
    <recommendedName>
        <fullName evidence="3">Phytanoyl-CoA dioxygenase family protein</fullName>
    </recommendedName>
</protein>
<reference evidence="2" key="1">
    <citation type="submission" date="2019-07" db="EMBL/GenBank/DDBJ databases">
        <title>Chitinimonas sp. nov., isolated from Ny-Alesund, arctica soil.</title>
        <authorList>
            <person name="Xu Q."/>
            <person name="Peng F."/>
        </authorList>
    </citation>
    <scope>NUCLEOTIDE SEQUENCE [LARGE SCALE GENOMIC DNA]</scope>
    <source>
        <strain evidence="2">R3-44</strain>
    </source>
</reference>
<sequence length="252" mass="27741">MTLSAPIDEFFLPIGDAASCRDWHEQLLDLEAFWISRHSRLPFFTLGATNYYDLSANPAKPYERLARQYNPLLRSCFGGLYERLRAQLQARLGQPVGWLADNQIAALPGFHLFQGHAAFAGGGEVTHAQWFRQRDGAAFPGNPVHTDTAHLALGLSGATLSFTLPIVLPEAGAGLRCWPVAAADTARLGDAALLARLADSPPREIRYQVGQMLVHSGETYHQARGLPCRAGEQRMTLQGHGVLRDGAWQLFW</sequence>
<proteinExistence type="predicted"/>
<dbReference type="RefSeq" id="WP_144279379.1">
    <property type="nucleotide sequence ID" value="NZ_CP041730.1"/>
</dbReference>
<keyword evidence="2" id="KW-1185">Reference proteome</keyword>